<sequence>MKKKFIMIFLFIAIIFSSVPFLAKGETKTETVLEEYNIIFDWGYVYYFTETTPAKQTEVTLEISSDQSLIFFVCNKEDAENYANGEEIDVYYVNYDVSVTTLTFVLDEKRTYDFAFDNTNSENAAANIDYVIITFTYETSSSGWIVWVIILAAVIGFVILIVKKRSKPTAEGYIQPSQYTAYEPPSTVQQTYQQPVTPSNYCTNCGATNEENAMFCTNCGAKLV</sequence>
<keyword evidence="1" id="KW-0472">Membrane</keyword>
<dbReference type="EMBL" id="CP084166">
    <property type="protein sequence ID" value="UJG41659.1"/>
    <property type="molecule type" value="Genomic_DNA"/>
</dbReference>
<reference evidence="3" key="1">
    <citation type="journal article" date="2022" name="Nat. Microbiol.">
        <title>Unique mobile elements and scalable gene flow at the prokaryote-eukaryote boundary revealed by circularized Asgard archaea genomes.</title>
        <authorList>
            <person name="Wu F."/>
            <person name="Speth D.R."/>
            <person name="Philosof A."/>
            <person name="Cremiere A."/>
            <person name="Narayanan A."/>
            <person name="Barco R.A."/>
            <person name="Connon S.A."/>
            <person name="Amend J.P."/>
            <person name="Antoshechkin I.A."/>
            <person name="Orphan V.J."/>
        </authorList>
    </citation>
    <scope>NUCLEOTIDE SEQUENCE</scope>
    <source>
        <strain evidence="3">PM71</strain>
    </source>
</reference>
<accession>A0A9Y1BNU6</accession>
<gene>
    <name evidence="3" type="ORF">K9W45_04130</name>
</gene>
<evidence type="ECO:0000259" key="2">
    <source>
        <dbReference type="Pfam" id="PF13240"/>
    </source>
</evidence>
<keyword evidence="1" id="KW-1133">Transmembrane helix</keyword>
<feature type="transmembrane region" description="Helical" evidence="1">
    <location>
        <begin position="144"/>
        <end position="162"/>
    </location>
</feature>
<dbReference type="Proteomes" id="UP001201020">
    <property type="component" value="Chromosome"/>
</dbReference>
<name>A0A9Y1BNU6_9ARCH</name>
<dbReference type="Pfam" id="PF13240">
    <property type="entry name" value="Zn_Ribbon_1"/>
    <property type="match status" value="1"/>
</dbReference>
<protein>
    <submittedName>
        <fullName evidence="3">Zinc ribbon domain-containing protein</fullName>
    </submittedName>
</protein>
<evidence type="ECO:0000313" key="3">
    <source>
        <dbReference type="EMBL" id="UJG41659.1"/>
    </source>
</evidence>
<keyword evidence="1" id="KW-0812">Transmembrane</keyword>
<dbReference type="AlphaFoldDB" id="A0A9Y1BNU6"/>
<organism evidence="3">
    <name type="scientific">Candidatus Heimdallarchaeum aukensis</name>
    <dbReference type="NCBI Taxonomy" id="2876573"/>
    <lineage>
        <taxon>Archaea</taxon>
        <taxon>Promethearchaeati</taxon>
        <taxon>Candidatus Heimdallarchaeota</taxon>
        <taxon>Candidatus Heimdallarchaeia (ex Rinke et al. 2021) (nom. nud.)</taxon>
        <taxon>Candidatus Heimdallarchaeales</taxon>
        <taxon>Candidatus Heimdallarchaeaceae</taxon>
        <taxon>Candidatus Heimdallarchaeum</taxon>
    </lineage>
</organism>
<evidence type="ECO:0000256" key="1">
    <source>
        <dbReference type="SAM" id="Phobius"/>
    </source>
</evidence>
<proteinExistence type="predicted"/>
<dbReference type="InterPro" id="IPR026870">
    <property type="entry name" value="Zinc_ribbon_dom"/>
</dbReference>
<feature type="domain" description="Zinc-ribbon" evidence="2">
    <location>
        <begin position="201"/>
        <end position="223"/>
    </location>
</feature>